<feature type="modified residue" description="N6-(pyridoxal phosphate)lysine" evidence="12">
    <location>
        <position position="119"/>
    </location>
</feature>
<evidence type="ECO:0000256" key="2">
    <source>
        <dbReference type="ARBA" id="ARBA00002786"/>
    </source>
</evidence>
<evidence type="ECO:0000256" key="4">
    <source>
        <dbReference type="ARBA" id="ARBA00009982"/>
    </source>
</evidence>
<keyword evidence="7 12" id="KW-0822">Tryptophan biosynthesis</keyword>
<dbReference type="InterPro" id="IPR036052">
    <property type="entry name" value="TrpB-like_PALP_sf"/>
</dbReference>
<dbReference type="InterPro" id="IPR023026">
    <property type="entry name" value="Trp_synth_beta/beta-like"/>
</dbReference>
<accession>A0A656D8N2</accession>
<evidence type="ECO:0000256" key="9">
    <source>
        <dbReference type="ARBA" id="ARBA00023141"/>
    </source>
</evidence>
<dbReference type="Gene3D" id="3.40.50.1100">
    <property type="match status" value="2"/>
</dbReference>
<dbReference type="GO" id="GO:0005737">
    <property type="term" value="C:cytoplasm"/>
    <property type="evidence" value="ECO:0007669"/>
    <property type="project" value="TreeGrafter"/>
</dbReference>
<evidence type="ECO:0000313" key="14">
    <source>
        <dbReference type="EMBL" id="CUT01529.1"/>
    </source>
</evidence>
<gene>
    <name evidence="12" type="primary">trpB</name>
    <name evidence="14" type="ORF">JGI24_00957</name>
</gene>
<sequence length="462" mass="51794">MRKKRVGLQSNRIYLSERDIPKRWYNILHDMPKKPKPPLNPKTAEPISIDELAVIFAKGLIEQELSEKQWIDIPEEVLKVYLLWRPTPVVRARFLEEALETPARIYYKYEGVSPSGSHKPNTAVAQAYYNKIEGVEQLTTETGAGQWGSALAFACSYFGLKCKVFMVRASYEQKPYRKVLMQMWGADVVPSPSKETQVGRKILESTPDSPGSLGIAISEAIEVAISDDKTKYSLGSVLNHVLLHQTIIGLEAKKQLDKVEEYPTIVIGCVGGGSNFAGLAFPFLLDKFYEKRKSLRLIAVEPAACPTLTKGIYSYDYGDTSKLTPLLPMYTLGHDFIPPRIHAGGLRYHGMSPIISKLYADGFVEARAYTQNEIFDAAMKFFQTEGIVPAPESAHAIRAVIDEAIRARKEKKEEVILFNLSGHGFFDMSAYNDYILGVLEDVVLTDEDVNELTRKLSSYPKP</sequence>
<evidence type="ECO:0000313" key="15">
    <source>
        <dbReference type="Proteomes" id="UP000243065"/>
    </source>
</evidence>
<dbReference type="UniPathway" id="UPA00035">
    <property type="reaction ID" value="UER00044"/>
</dbReference>
<dbReference type="NCBIfam" id="TIGR01415">
    <property type="entry name" value="trpB_rel"/>
    <property type="match status" value="1"/>
</dbReference>
<dbReference type="HAMAP" id="MF_00133">
    <property type="entry name" value="Trp_synth_beta"/>
    <property type="match status" value="1"/>
</dbReference>
<comment type="function">
    <text evidence="2 12">The beta subunit is responsible for the synthesis of L-tryptophan from indole and L-serine.</text>
</comment>
<evidence type="ECO:0000256" key="10">
    <source>
        <dbReference type="ARBA" id="ARBA00023239"/>
    </source>
</evidence>
<organism evidence="14 15">
    <name type="scientific">Kryptobacter tengchongensis</name>
    <dbReference type="NCBI Taxonomy" id="1643429"/>
    <lineage>
        <taxon>Bacteria</taxon>
        <taxon>Pseudomonadati</taxon>
        <taxon>Candidatus Kryptoniota</taxon>
        <taxon>Candidatus Kryptobacter</taxon>
    </lineage>
</organism>
<comment type="subunit">
    <text evidence="5 12">Tetramer of two alpha and two beta chains.</text>
</comment>
<dbReference type="PROSITE" id="PS00168">
    <property type="entry name" value="TRP_SYNTHASE_BETA"/>
    <property type="match status" value="1"/>
</dbReference>
<dbReference type="GO" id="GO:0030170">
    <property type="term" value="F:pyridoxal phosphate binding"/>
    <property type="evidence" value="ECO:0007669"/>
    <property type="project" value="InterPro"/>
</dbReference>
<dbReference type="AlphaFoldDB" id="A0A656D8N2"/>
<dbReference type="EMBL" id="CZVU01000037">
    <property type="protein sequence ID" value="CUT01529.1"/>
    <property type="molecule type" value="Genomic_DNA"/>
</dbReference>
<dbReference type="PANTHER" id="PTHR48077:SF6">
    <property type="entry name" value="TRYPTOPHAN SYNTHASE"/>
    <property type="match status" value="1"/>
</dbReference>
<dbReference type="NCBIfam" id="NF009057">
    <property type="entry name" value="PRK12391.1"/>
    <property type="match status" value="1"/>
</dbReference>
<keyword evidence="10 12" id="KW-0456">Lyase</keyword>
<evidence type="ECO:0000256" key="5">
    <source>
        <dbReference type="ARBA" id="ARBA00011270"/>
    </source>
</evidence>
<dbReference type="Pfam" id="PF00291">
    <property type="entry name" value="PALP"/>
    <property type="match status" value="1"/>
</dbReference>
<evidence type="ECO:0000256" key="7">
    <source>
        <dbReference type="ARBA" id="ARBA00022822"/>
    </source>
</evidence>
<dbReference type="InterPro" id="IPR006316">
    <property type="entry name" value="Trp_synth_b-like"/>
</dbReference>
<comment type="pathway">
    <text evidence="3 12">Amino-acid biosynthesis; L-tryptophan biosynthesis; L-tryptophan from chorismate: step 5/5.</text>
</comment>
<proteinExistence type="inferred from homology"/>
<dbReference type="CDD" id="cd06446">
    <property type="entry name" value="Trp-synth_B"/>
    <property type="match status" value="1"/>
</dbReference>
<dbReference type="OrthoDB" id="9766131at2"/>
<dbReference type="GO" id="GO:0004834">
    <property type="term" value="F:tryptophan synthase activity"/>
    <property type="evidence" value="ECO:0007669"/>
    <property type="project" value="UniProtKB-UniRule"/>
</dbReference>
<dbReference type="InterPro" id="IPR006654">
    <property type="entry name" value="Trp_synth_beta"/>
</dbReference>
<comment type="cofactor">
    <cofactor evidence="1 12">
        <name>pyridoxal 5'-phosphate</name>
        <dbReference type="ChEBI" id="CHEBI:597326"/>
    </cofactor>
</comment>
<dbReference type="PANTHER" id="PTHR48077">
    <property type="entry name" value="TRYPTOPHAN SYNTHASE-RELATED"/>
    <property type="match status" value="1"/>
</dbReference>
<dbReference type="GO" id="GO:0052684">
    <property type="term" value="F:L-serine hydro-lyase (adding indole, L-tryptophan-forming) activity"/>
    <property type="evidence" value="ECO:0007669"/>
    <property type="project" value="TreeGrafter"/>
</dbReference>
<dbReference type="SUPFAM" id="SSF53686">
    <property type="entry name" value="Tryptophan synthase beta subunit-like PLP-dependent enzymes"/>
    <property type="match status" value="1"/>
</dbReference>
<evidence type="ECO:0000259" key="13">
    <source>
        <dbReference type="Pfam" id="PF00291"/>
    </source>
</evidence>
<dbReference type="PIRSF" id="PIRSF001413">
    <property type="entry name" value="Trp_syn_beta"/>
    <property type="match status" value="1"/>
</dbReference>
<dbReference type="InterPro" id="IPR006653">
    <property type="entry name" value="Trp_synth_b_CS"/>
</dbReference>
<evidence type="ECO:0000256" key="6">
    <source>
        <dbReference type="ARBA" id="ARBA00022605"/>
    </source>
</evidence>
<dbReference type="PIRSF" id="PIRSF500824">
    <property type="entry name" value="TrpB_prok"/>
    <property type="match status" value="1"/>
</dbReference>
<name>A0A656D8N2_KRYT1</name>
<keyword evidence="8 12" id="KW-0663">Pyridoxal phosphate</keyword>
<dbReference type="Proteomes" id="UP000243065">
    <property type="component" value="Unassembled WGS sequence"/>
</dbReference>
<evidence type="ECO:0000256" key="3">
    <source>
        <dbReference type="ARBA" id="ARBA00004733"/>
    </source>
</evidence>
<feature type="domain" description="Tryptophan synthase beta chain-like PALP" evidence="13">
    <location>
        <begin position="82"/>
        <end position="422"/>
    </location>
</feature>
<evidence type="ECO:0000256" key="12">
    <source>
        <dbReference type="HAMAP-Rule" id="MF_00133"/>
    </source>
</evidence>
<keyword evidence="6 12" id="KW-0028">Amino-acid biosynthesis</keyword>
<reference evidence="14 15" key="1">
    <citation type="submission" date="2015-11" db="EMBL/GenBank/DDBJ databases">
        <authorList>
            <person name="Varghese N."/>
        </authorList>
    </citation>
    <scope>NUCLEOTIDE SEQUENCE [LARGE SCALE GENOMIC DNA]</scope>
    <source>
        <strain evidence="14 15">JGI-24</strain>
    </source>
</reference>
<evidence type="ECO:0000256" key="1">
    <source>
        <dbReference type="ARBA" id="ARBA00001933"/>
    </source>
</evidence>
<dbReference type="RefSeq" id="WP_072150371.1">
    <property type="nucleotide sequence ID" value="NZ_CZVU01000037.1"/>
</dbReference>
<keyword evidence="15" id="KW-1185">Reference proteome</keyword>
<keyword evidence="9 12" id="KW-0057">Aromatic amino acid biosynthesis</keyword>
<comment type="catalytic activity">
    <reaction evidence="11 12">
        <text>(1S,2R)-1-C-(indol-3-yl)glycerol 3-phosphate + L-serine = D-glyceraldehyde 3-phosphate + L-tryptophan + H2O</text>
        <dbReference type="Rhea" id="RHEA:10532"/>
        <dbReference type="ChEBI" id="CHEBI:15377"/>
        <dbReference type="ChEBI" id="CHEBI:33384"/>
        <dbReference type="ChEBI" id="CHEBI:57912"/>
        <dbReference type="ChEBI" id="CHEBI:58866"/>
        <dbReference type="ChEBI" id="CHEBI:59776"/>
        <dbReference type="EC" id="4.2.1.20"/>
    </reaction>
</comment>
<comment type="similarity">
    <text evidence="4 12">Belongs to the TrpB family.</text>
</comment>
<evidence type="ECO:0000256" key="11">
    <source>
        <dbReference type="ARBA" id="ARBA00049047"/>
    </source>
</evidence>
<evidence type="ECO:0000256" key="8">
    <source>
        <dbReference type="ARBA" id="ARBA00022898"/>
    </source>
</evidence>
<protein>
    <recommendedName>
        <fullName evidence="12">Tryptophan synthase beta chain</fullName>
        <ecNumber evidence="12">4.2.1.20</ecNumber>
    </recommendedName>
</protein>
<dbReference type="InterPro" id="IPR001926">
    <property type="entry name" value="TrpB-like_PALP"/>
</dbReference>
<dbReference type="EC" id="4.2.1.20" evidence="12"/>